<dbReference type="InterPro" id="IPR001031">
    <property type="entry name" value="Thioesterase"/>
</dbReference>
<dbReference type="Gene3D" id="1.10.1200.10">
    <property type="entry name" value="ACP-like"/>
    <property type="match status" value="1"/>
</dbReference>
<dbReference type="GO" id="GO:0047879">
    <property type="term" value="F:erythronolide synthase activity"/>
    <property type="evidence" value="ECO:0007669"/>
    <property type="project" value="UniProtKB-EC"/>
</dbReference>
<dbReference type="Pfam" id="PF02801">
    <property type="entry name" value="Ketoacyl-synt_C"/>
    <property type="match status" value="1"/>
</dbReference>
<dbReference type="SUPFAM" id="SSF47336">
    <property type="entry name" value="ACP-like"/>
    <property type="match status" value="1"/>
</dbReference>
<dbReference type="Pfam" id="PF00550">
    <property type="entry name" value="PP-binding"/>
    <property type="match status" value="1"/>
</dbReference>
<dbReference type="Gene3D" id="3.40.47.10">
    <property type="match status" value="1"/>
</dbReference>
<comment type="pathway">
    <text evidence="11">Antibiotic biosynthesis; erythromycin biosynthesis.</text>
</comment>
<dbReference type="SMART" id="SM00825">
    <property type="entry name" value="PKS_KS"/>
    <property type="match status" value="1"/>
</dbReference>
<dbReference type="Gene3D" id="3.30.70.3290">
    <property type="match status" value="1"/>
</dbReference>
<dbReference type="InterPro" id="IPR018201">
    <property type="entry name" value="Ketoacyl_synth_AS"/>
</dbReference>
<dbReference type="Pfam" id="PF16197">
    <property type="entry name" value="KAsynt_C_assoc"/>
    <property type="match status" value="1"/>
</dbReference>
<dbReference type="InterPro" id="IPR020802">
    <property type="entry name" value="TesA-like"/>
</dbReference>
<dbReference type="Proteomes" id="UP000192591">
    <property type="component" value="Unassembled WGS sequence"/>
</dbReference>
<dbReference type="InterPro" id="IPR036291">
    <property type="entry name" value="NAD(P)-bd_dom_sf"/>
</dbReference>
<sequence length="1822" mass="189854">MSAESEQIVEALRTSLIENERLRAQNQKLTAATAEPVAIVGASCRFPGGVRSPEDLWRLVHEGTDAITPYPVGRGWEMWFGADGPAPHGGFVHEADLFDPSVFGISPREALVMDPQQRLLLEASWEALERAGIDPRSARDTRTGVYVGASPSGYSATSVGSGDSDGFVVTGTANSVLAGRISYSLGLLGPALTIDTACSSSLVALHVAAQALRRQECALALAGGVTVMANPAAFVEFGRQGGVAADGRCKSFSESADGTGWGEGVGLVLLERLSDAQRNGHEVLAVIRGSAVNSDGASNGLTAPNGNAQRRVIRQALADARLSASDVDAVEAHGTGTTLGDPIEARALLATYGADRAEPLWLGSIKSNIGHTQAAAGIAGVLKMIEGIRRGVLPRTLHADVPSAKVDWSAGAVRLLDVEREWPATGRPRRAAVSAFGMSGTNAHLVVEQAPGEAAGEPVAAGTGEPAVGSGAVAWLVSGRTRAALRAQAAKLRSWLADSTEQAAPAEPADVGWSLAHTRATLEHRAAVTGRDRETLLAGLSAIADGEPAPGVVTAQAGERGNPVFVFPGQGAQWEGMAAGLLASSPVFADRLAECERALAPWVDWSVTGVLRRAPGSPGLDRADVVQPALWAVMVALAGLWRECGVRPAAVIGHSQGEIAAACVAGALSLADGARVVALRSRALLALAGHGGMVSLPETVADVRARLARWDGSIAVAAINGPRHVVVSGETGALDELLADCAADGVNAKRIPVDYASHSRAVERLRDEIADALTGINPESSAVPFYSTVTGTRVDTAELDADYWYRNLRSTVDFDGAVRAALADRHPRLLEVSPHPVLAMSLSDIAEDTGSAAAIHTTLRRDPDVADAERFVQSLADVHVHGGDVAWSELFAGARRVALPTYAFQHERFWPQPSELVAAEVTRPRDGTGLAESGAALWAAVDSGDASALAAALDLPDGEIAVDELADRLAAYRERDRRRAHVNGLRYRVEWTPSFDARPEELTGTWLVVSRDTGDDELPSVLRERGASVVTVPPGEVANVLDPARPPAGVLVVARGRDAVGDVVTALKHVAEAALDAPLWCLTRGAVAAAPGDRAPDPAAAAVWGAGIVAALEYPAAWGGLVDLPPSRDREAESRLVELLARPGGEDQVAVRAQGVFVRRLVPAPAEAPATATPWRASGTVLVTGATGVRSTRLTWWLAERGAEHIVLAGAAAPAPAIPGDLEADLAQFGTKVTAVDATGADGLRALVQRLDGEGQRVSGVVHVAESPDQGSLLAATDAETLSATVVEETGLVAALDDVLDTPETAAFVVLTSTAATWGSAGFAGHAATGAFAEAIVRRRRSRGLPGTAVAWLPWADGSERSTGLEEQLGRRGLRLLSPDTAVDALQQVLDNGDRSVAVADADWGTFASTFTVARPSALLAGLPDAVPDDSGDADAPDGAAELAGQLADTSPAERRRLLLDLVRKHVAVVLGHSSVDAVDPERAFLEQGFDSLTAVELRNALRAASGAELSATLLFDHPSPAQLADHLADVLTGQAGTGARAESSAAEPGGILGALFEHTMRPGGRPDSYSLLLQDLARYRPSYADPAEAAGPQNLMRLADGPATSLVCCCTVALGSGFQEYARFAGGARGRRPVYALRHPGFTPGEPMPESYDVLIATHVRTLLDTFGDEPFVLTGHSAGAMFANSIAAALADEGRPPAALVLLDSYPVGSTVLAKWLPEMFSGMAEVDGAFTPMDDTRITAWAGYVPLVENWQAQQVAVPTLLARADSPLGEVDDEHGWRSTWPFPHDEIDARGDHFSMLGENGPALAAGIGEWLSERGL</sequence>
<dbReference type="GO" id="GO:0031177">
    <property type="term" value="F:phosphopantetheine binding"/>
    <property type="evidence" value="ECO:0007669"/>
    <property type="project" value="InterPro"/>
</dbReference>
<dbReference type="PROSITE" id="PS00606">
    <property type="entry name" value="KS3_1"/>
    <property type="match status" value="1"/>
</dbReference>
<dbReference type="Gene3D" id="3.40.366.10">
    <property type="entry name" value="Malonyl-Coenzyme A Acyl Carrier Protein, domain 2"/>
    <property type="match status" value="1"/>
</dbReference>
<dbReference type="InterPro" id="IPR032821">
    <property type="entry name" value="PKS_assoc"/>
</dbReference>
<dbReference type="PROSITE" id="PS52004">
    <property type="entry name" value="KS3_2"/>
    <property type="match status" value="1"/>
</dbReference>
<dbReference type="STRING" id="1962155.B1813_22575"/>
<dbReference type="Pfam" id="PF00698">
    <property type="entry name" value="Acyl_transf_1"/>
    <property type="match status" value="1"/>
</dbReference>
<evidence type="ECO:0000256" key="10">
    <source>
        <dbReference type="ARBA" id="ARBA00060158"/>
    </source>
</evidence>
<dbReference type="CDD" id="cd08952">
    <property type="entry name" value="KR_1_SDR_x"/>
    <property type="match status" value="1"/>
</dbReference>
<keyword evidence="8" id="KW-0012">Acyltransferase</keyword>
<dbReference type="FunFam" id="3.40.366.10:FF:000002">
    <property type="entry name" value="Probable polyketide synthase 2"/>
    <property type="match status" value="1"/>
</dbReference>
<dbReference type="InterPro" id="IPR036736">
    <property type="entry name" value="ACP-like_sf"/>
</dbReference>
<keyword evidence="5" id="KW-0677">Repeat</keyword>
<evidence type="ECO:0000256" key="8">
    <source>
        <dbReference type="ARBA" id="ARBA00023315"/>
    </source>
</evidence>
<dbReference type="InterPro" id="IPR014031">
    <property type="entry name" value="Ketoacyl_synth_C"/>
</dbReference>
<dbReference type="InterPro" id="IPR057326">
    <property type="entry name" value="KR_dom"/>
</dbReference>
<evidence type="ECO:0000256" key="1">
    <source>
        <dbReference type="ARBA" id="ARBA00001957"/>
    </source>
</evidence>
<evidence type="ECO:0000256" key="12">
    <source>
        <dbReference type="ARBA" id="ARBA00063272"/>
    </source>
</evidence>
<dbReference type="InterPro" id="IPR013968">
    <property type="entry name" value="PKS_KR"/>
</dbReference>
<keyword evidence="3" id="KW-0597">Phosphoprotein</keyword>
<keyword evidence="18" id="KW-1185">Reference proteome</keyword>
<dbReference type="SMART" id="SM00822">
    <property type="entry name" value="PKS_KR"/>
    <property type="match status" value="1"/>
</dbReference>
<dbReference type="FunFam" id="1.10.1200.10:FF:000007">
    <property type="entry name" value="Probable polyketide synthase pks17"/>
    <property type="match status" value="1"/>
</dbReference>
<comment type="caution">
    <text evidence="17">The sequence shown here is derived from an EMBL/GenBank/DDBJ whole genome shotgun (WGS) entry which is preliminary data.</text>
</comment>
<dbReference type="InterPro" id="IPR014030">
    <property type="entry name" value="Ketoacyl_synth_N"/>
</dbReference>
<proteinExistence type="predicted"/>
<dbReference type="SMART" id="SM00827">
    <property type="entry name" value="PKS_AT"/>
    <property type="match status" value="1"/>
</dbReference>
<dbReference type="SMART" id="SM00824">
    <property type="entry name" value="PKS_TE"/>
    <property type="match status" value="1"/>
</dbReference>
<accession>A0A1V8ZXL5</accession>
<evidence type="ECO:0000256" key="7">
    <source>
        <dbReference type="ARBA" id="ARBA00023268"/>
    </source>
</evidence>
<dbReference type="PROSITE" id="PS50206">
    <property type="entry name" value="RHODANESE_3"/>
    <property type="match status" value="1"/>
</dbReference>
<keyword evidence="6" id="KW-0045">Antibiotic biosynthesis</keyword>
<dbReference type="PANTHER" id="PTHR43775">
    <property type="entry name" value="FATTY ACID SYNTHASE"/>
    <property type="match status" value="1"/>
</dbReference>
<dbReference type="Pfam" id="PF08990">
    <property type="entry name" value="Docking"/>
    <property type="match status" value="1"/>
</dbReference>
<dbReference type="SUPFAM" id="SSF53901">
    <property type="entry name" value="Thiolase-like"/>
    <property type="match status" value="1"/>
</dbReference>
<feature type="domain" description="Rhodanese" evidence="15">
    <location>
        <begin position="1180"/>
        <end position="1219"/>
    </location>
</feature>
<evidence type="ECO:0000256" key="3">
    <source>
        <dbReference type="ARBA" id="ARBA00022553"/>
    </source>
</evidence>
<dbReference type="PROSITE" id="PS50075">
    <property type="entry name" value="CARRIER"/>
    <property type="match status" value="1"/>
</dbReference>
<dbReference type="Pfam" id="PF08659">
    <property type="entry name" value="KR"/>
    <property type="match status" value="1"/>
</dbReference>
<dbReference type="Gene3D" id="3.40.50.720">
    <property type="entry name" value="NAD(P)-binding Rossmann-like Domain"/>
    <property type="match status" value="1"/>
</dbReference>
<dbReference type="Pfam" id="PF00975">
    <property type="entry name" value="Thioesterase"/>
    <property type="match status" value="1"/>
</dbReference>
<evidence type="ECO:0000256" key="5">
    <source>
        <dbReference type="ARBA" id="ARBA00022737"/>
    </source>
</evidence>
<dbReference type="InterPro" id="IPR016039">
    <property type="entry name" value="Thiolase-like"/>
</dbReference>
<dbReference type="InterPro" id="IPR001763">
    <property type="entry name" value="Rhodanese-like_dom"/>
</dbReference>
<gene>
    <name evidence="17" type="ORF">B1813_22575</name>
</gene>
<comment type="subunit">
    <text evidence="12">Homodimer. Erythronolide synthase is composed of EryAI, EryAII and EryAIII multimodular (2 modules) polypeptides each coding for a functional synthase subunit which participates in 2 of the six FAS-like elongation steps required for formation of the polyketide. Module 1, 2, 3, 4, 5, and 6 participating in biosynthesis steps 1, 2, 3, 4, 5, and 6, respectively.</text>
</comment>
<dbReference type="PANTHER" id="PTHR43775:SF51">
    <property type="entry name" value="INACTIVE PHENOLPHTHIOCEROL SYNTHESIS POLYKETIDE SYNTHASE TYPE I PKS1-RELATED"/>
    <property type="match status" value="1"/>
</dbReference>
<dbReference type="GO" id="GO:0004312">
    <property type="term" value="F:fatty acid synthase activity"/>
    <property type="evidence" value="ECO:0007669"/>
    <property type="project" value="TreeGrafter"/>
</dbReference>
<dbReference type="InterPro" id="IPR050091">
    <property type="entry name" value="PKS_NRPS_Biosynth_Enz"/>
</dbReference>
<evidence type="ECO:0000256" key="4">
    <source>
        <dbReference type="ARBA" id="ARBA00022679"/>
    </source>
</evidence>
<dbReference type="GO" id="GO:0004315">
    <property type="term" value="F:3-oxoacyl-[acyl-carrier-protein] synthase activity"/>
    <property type="evidence" value="ECO:0007669"/>
    <property type="project" value="InterPro"/>
</dbReference>
<feature type="domain" description="Ketosynthase family 3 (KS3)" evidence="16">
    <location>
        <begin position="34"/>
        <end position="449"/>
    </location>
</feature>
<dbReference type="InterPro" id="IPR020841">
    <property type="entry name" value="PKS_Beta-ketoAc_synthase_dom"/>
</dbReference>
<dbReference type="InterPro" id="IPR016035">
    <property type="entry name" value="Acyl_Trfase/lysoPLipase"/>
</dbReference>
<evidence type="ECO:0000259" key="14">
    <source>
        <dbReference type="PROSITE" id="PS50075"/>
    </source>
</evidence>
<dbReference type="EC" id="2.3.1.94" evidence="13"/>
<dbReference type="SUPFAM" id="SSF53474">
    <property type="entry name" value="alpha/beta-Hydrolases"/>
    <property type="match status" value="1"/>
</dbReference>
<dbReference type="Pfam" id="PF00109">
    <property type="entry name" value="ketoacyl-synt"/>
    <property type="match status" value="1"/>
</dbReference>
<evidence type="ECO:0000259" key="16">
    <source>
        <dbReference type="PROSITE" id="PS52004"/>
    </source>
</evidence>
<dbReference type="Gene3D" id="3.40.50.1820">
    <property type="entry name" value="alpha/beta hydrolase"/>
    <property type="match status" value="1"/>
</dbReference>
<dbReference type="SUPFAM" id="SSF55048">
    <property type="entry name" value="Probable ACP-binding domain of malonyl-CoA ACP transacylase"/>
    <property type="match status" value="1"/>
</dbReference>
<evidence type="ECO:0000259" key="15">
    <source>
        <dbReference type="PROSITE" id="PS50206"/>
    </source>
</evidence>
<comment type="cofactor">
    <cofactor evidence="1">
        <name>pantetheine 4'-phosphate</name>
        <dbReference type="ChEBI" id="CHEBI:47942"/>
    </cofactor>
</comment>
<dbReference type="InterPro" id="IPR016036">
    <property type="entry name" value="Malonyl_transacylase_ACP-bd"/>
</dbReference>
<evidence type="ECO:0000256" key="2">
    <source>
        <dbReference type="ARBA" id="ARBA00022450"/>
    </source>
</evidence>
<dbReference type="InterPro" id="IPR015083">
    <property type="entry name" value="NorB/c/GfsB-D-like_docking"/>
</dbReference>
<dbReference type="GO" id="GO:0006633">
    <property type="term" value="P:fatty acid biosynthetic process"/>
    <property type="evidence" value="ECO:0007669"/>
    <property type="project" value="InterPro"/>
</dbReference>
<dbReference type="SMART" id="SM01294">
    <property type="entry name" value="PKS_PP_betabranch"/>
    <property type="match status" value="1"/>
</dbReference>
<dbReference type="FunFam" id="3.40.47.10:FF:000019">
    <property type="entry name" value="Polyketide synthase type I"/>
    <property type="match status" value="1"/>
</dbReference>
<evidence type="ECO:0000313" key="18">
    <source>
        <dbReference type="Proteomes" id="UP000192591"/>
    </source>
</evidence>
<feature type="domain" description="Carrier" evidence="14">
    <location>
        <begin position="1457"/>
        <end position="1532"/>
    </location>
</feature>
<keyword evidence="7" id="KW-0511">Multifunctional enzyme</keyword>
<reference evidence="17 18" key="1">
    <citation type="submission" date="2017-02" db="EMBL/GenBank/DDBJ databases">
        <title>Draft genome of Saccharomonospora sp. 154.</title>
        <authorList>
            <person name="Alonso-Carmona G.S."/>
            <person name="De La Haba R."/>
            <person name="Vera-Gargallo B."/>
            <person name="Sandoval-Trujillo A.H."/>
            <person name="Ramirez-Duran N."/>
            <person name="Ventosa A."/>
        </authorList>
    </citation>
    <scope>NUCLEOTIDE SEQUENCE [LARGE SCALE GENOMIC DNA]</scope>
    <source>
        <strain evidence="17 18">LRS4.154</strain>
    </source>
</reference>
<evidence type="ECO:0000256" key="6">
    <source>
        <dbReference type="ARBA" id="ARBA00023194"/>
    </source>
</evidence>
<dbReference type="InterPro" id="IPR014043">
    <property type="entry name" value="Acyl_transferase_dom"/>
</dbReference>
<evidence type="ECO:0000256" key="9">
    <source>
        <dbReference type="ARBA" id="ARBA00052442"/>
    </source>
</evidence>
<comment type="catalytic activity">
    <reaction evidence="9">
        <text>6 (S)-methylmalonyl-CoA + propanoyl-CoA + 6 NADPH + 12 H(+) = 6-deoxyerythronolide B + 6 CO2 + 6 NADP(+) + 7 CoA + H2O</text>
        <dbReference type="Rhea" id="RHEA:23068"/>
        <dbReference type="ChEBI" id="CHEBI:15377"/>
        <dbReference type="ChEBI" id="CHEBI:15378"/>
        <dbReference type="ChEBI" id="CHEBI:16089"/>
        <dbReference type="ChEBI" id="CHEBI:16526"/>
        <dbReference type="ChEBI" id="CHEBI:57287"/>
        <dbReference type="ChEBI" id="CHEBI:57327"/>
        <dbReference type="ChEBI" id="CHEBI:57392"/>
        <dbReference type="ChEBI" id="CHEBI:57783"/>
        <dbReference type="ChEBI" id="CHEBI:58349"/>
        <dbReference type="EC" id="2.3.1.94"/>
    </reaction>
</comment>
<dbReference type="SUPFAM" id="SSF51735">
    <property type="entry name" value="NAD(P)-binding Rossmann-fold domains"/>
    <property type="match status" value="2"/>
</dbReference>
<dbReference type="InterPro" id="IPR029058">
    <property type="entry name" value="AB_hydrolase_fold"/>
</dbReference>
<organism evidence="17 18">
    <name type="scientific">Saccharomonospora piscinae</name>
    <dbReference type="NCBI Taxonomy" id="687388"/>
    <lineage>
        <taxon>Bacteria</taxon>
        <taxon>Bacillati</taxon>
        <taxon>Actinomycetota</taxon>
        <taxon>Actinomycetes</taxon>
        <taxon>Pseudonocardiales</taxon>
        <taxon>Pseudonocardiaceae</taxon>
        <taxon>Saccharomonospora</taxon>
    </lineage>
</organism>
<dbReference type="InterPro" id="IPR001227">
    <property type="entry name" value="Ac_transferase_dom_sf"/>
</dbReference>
<dbReference type="CDD" id="cd00833">
    <property type="entry name" value="PKS"/>
    <property type="match status" value="1"/>
</dbReference>
<evidence type="ECO:0000313" key="17">
    <source>
        <dbReference type="EMBL" id="OQO89687.1"/>
    </source>
</evidence>
<dbReference type="EMBL" id="MWIH01000009">
    <property type="protein sequence ID" value="OQO89687.1"/>
    <property type="molecule type" value="Genomic_DNA"/>
</dbReference>
<evidence type="ECO:0000256" key="11">
    <source>
        <dbReference type="ARBA" id="ARBA00060622"/>
    </source>
</evidence>
<dbReference type="SMART" id="SM00823">
    <property type="entry name" value="PKS_PP"/>
    <property type="match status" value="1"/>
</dbReference>
<dbReference type="InterPro" id="IPR009081">
    <property type="entry name" value="PP-bd_ACP"/>
</dbReference>
<dbReference type="GO" id="GO:0033068">
    <property type="term" value="P:macrolide biosynthetic process"/>
    <property type="evidence" value="ECO:0007669"/>
    <property type="project" value="UniProtKB-ARBA"/>
</dbReference>
<name>A0A1V8ZXL5_SACPI</name>
<keyword evidence="4" id="KW-0808">Transferase</keyword>
<dbReference type="SUPFAM" id="SSF52151">
    <property type="entry name" value="FabD/lysophospholipase-like"/>
    <property type="match status" value="1"/>
</dbReference>
<evidence type="ECO:0000256" key="13">
    <source>
        <dbReference type="ARBA" id="ARBA00066981"/>
    </source>
</evidence>
<keyword evidence="2" id="KW-0596">Phosphopantetheine</keyword>
<dbReference type="InterPro" id="IPR020806">
    <property type="entry name" value="PKS_PP-bd"/>
</dbReference>
<dbReference type="NCBIfam" id="NF045894">
    <property type="entry name" value="PKS_plus_SDR"/>
    <property type="match status" value="1"/>
</dbReference>
<protein>
    <recommendedName>
        <fullName evidence="13">6-deoxyerythronolide-B synthase</fullName>
        <ecNumber evidence="13">2.3.1.94</ecNumber>
    </recommendedName>
</protein>
<comment type="function">
    <text evidence="10">Involved in the biosynthesis of antibiotic erythromycin via the biosynthesis of its aglycone precursor, 6-deoxyerythronolide B (6-dEB).</text>
</comment>